<keyword evidence="1" id="KW-0812">Transmembrane</keyword>
<dbReference type="InterPro" id="IPR008984">
    <property type="entry name" value="SMAD_FHA_dom_sf"/>
</dbReference>
<evidence type="ECO:0000256" key="1">
    <source>
        <dbReference type="SAM" id="Phobius"/>
    </source>
</evidence>
<evidence type="ECO:0000259" key="2">
    <source>
        <dbReference type="PROSITE" id="PS50006"/>
    </source>
</evidence>
<feature type="domain" description="FHA" evidence="2">
    <location>
        <begin position="37"/>
        <end position="105"/>
    </location>
</feature>
<evidence type="ECO:0000313" key="4">
    <source>
        <dbReference type="Proteomes" id="UP000717364"/>
    </source>
</evidence>
<accession>A0A947GJ55</accession>
<dbReference type="Proteomes" id="UP000717364">
    <property type="component" value="Unassembled WGS sequence"/>
</dbReference>
<sequence length="261" mass="30148">MEPKSSSKIALLFWDNAPCDQAGTCVEFEPTVEKHVWRAGRDAKQCDPGLHIKNALISRIHFTLFFHPEDKKWFLIDGGVYKDGGQAEHFVRPSSNGIRIKTKREWERISGQAEISVGTLIWLGPDFRIAVVEDCSDITVGQFYWLDENWPNFDRVSKVKIEPKIEEELISQAEVTGWAIVLDIVNWLQEKPANRTELLYKLVVIACMLQAMIILAVAVVVWKIYPSLHKKQNDSRVRVELVRDMPNLDRVHLRFLRDLQK</sequence>
<organism evidence="3 4">
    <name type="scientific">Leptothoe spongobia TAU-MAC 1115</name>
    <dbReference type="NCBI Taxonomy" id="1967444"/>
    <lineage>
        <taxon>Bacteria</taxon>
        <taxon>Bacillati</taxon>
        <taxon>Cyanobacteriota</taxon>
        <taxon>Cyanophyceae</taxon>
        <taxon>Nodosilineales</taxon>
        <taxon>Cymatolegaceae</taxon>
        <taxon>Leptothoe</taxon>
        <taxon>Leptothoe spongobia</taxon>
    </lineage>
</organism>
<dbReference type="Pfam" id="PF00498">
    <property type="entry name" value="FHA"/>
    <property type="match status" value="1"/>
</dbReference>
<feature type="transmembrane region" description="Helical" evidence="1">
    <location>
        <begin position="198"/>
        <end position="222"/>
    </location>
</feature>
<dbReference type="CDD" id="cd00060">
    <property type="entry name" value="FHA"/>
    <property type="match status" value="1"/>
</dbReference>
<evidence type="ECO:0000313" key="3">
    <source>
        <dbReference type="EMBL" id="MBT9316269.1"/>
    </source>
</evidence>
<protein>
    <submittedName>
        <fullName evidence="3">FHA domain-containing protein</fullName>
    </submittedName>
</protein>
<dbReference type="RefSeq" id="WP_215609337.1">
    <property type="nucleotide sequence ID" value="NZ_JADOES010000023.1"/>
</dbReference>
<reference evidence="3" key="2">
    <citation type="journal article" date="2021" name="Mar. Drugs">
        <title>Genome Reduction and Secondary Metabolism of the Marine Sponge-Associated Cyanobacterium Leptothoe.</title>
        <authorList>
            <person name="Konstantinou D."/>
            <person name="Popin R.V."/>
            <person name="Fewer D.P."/>
            <person name="Sivonen K."/>
            <person name="Gkelis S."/>
        </authorList>
    </citation>
    <scope>NUCLEOTIDE SEQUENCE</scope>
    <source>
        <strain evidence="3">TAU-MAC 1115</strain>
    </source>
</reference>
<comment type="caution">
    <text evidence="3">The sequence shown here is derived from an EMBL/GenBank/DDBJ whole genome shotgun (WGS) entry which is preliminary data.</text>
</comment>
<dbReference type="PROSITE" id="PS50006">
    <property type="entry name" value="FHA_DOMAIN"/>
    <property type="match status" value="1"/>
</dbReference>
<dbReference type="InterPro" id="IPR000253">
    <property type="entry name" value="FHA_dom"/>
</dbReference>
<dbReference type="Gene3D" id="2.60.200.20">
    <property type="match status" value="1"/>
</dbReference>
<keyword evidence="4" id="KW-1185">Reference proteome</keyword>
<proteinExistence type="predicted"/>
<gene>
    <name evidence="3" type="ORF">IXB50_12635</name>
</gene>
<reference evidence="3" key="1">
    <citation type="submission" date="2020-11" db="EMBL/GenBank/DDBJ databases">
        <authorList>
            <person name="Konstantinou D."/>
            <person name="Gkelis S."/>
            <person name="Popin R."/>
            <person name="Fewer D."/>
            <person name="Sivonen K."/>
        </authorList>
    </citation>
    <scope>NUCLEOTIDE SEQUENCE</scope>
    <source>
        <strain evidence="3">TAU-MAC 1115</strain>
    </source>
</reference>
<dbReference type="EMBL" id="JADOES010000023">
    <property type="protein sequence ID" value="MBT9316269.1"/>
    <property type="molecule type" value="Genomic_DNA"/>
</dbReference>
<keyword evidence="1" id="KW-0472">Membrane</keyword>
<keyword evidence="1" id="KW-1133">Transmembrane helix</keyword>
<name>A0A947GJ55_9CYAN</name>
<dbReference type="SUPFAM" id="SSF49879">
    <property type="entry name" value="SMAD/FHA domain"/>
    <property type="match status" value="1"/>
</dbReference>
<dbReference type="AlphaFoldDB" id="A0A947GJ55"/>